<dbReference type="EMBL" id="CACRTU010000010">
    <property type="protein sequence ID" value="VYT95320.1"/>
    <property type="molecule type" value="Genomic_DNA"/>
</dbReference>
<evidence type="ECO:0000313" key="1">
    <source>
        <dbReference type="EMBL" id="VYT95320.1"/>
    </source>
</evidence>
<reference evidence="1" key="1">
    <citation type="submission" date="2019-11" db="EMBL/GenBank/DDBJ databases">
        <authorList>
            <person name="Feng L."/>
        </authorList>
    </citation>
    <scope>NUCLEOTIDE SEQUENCE</scope>
    <source>
        <strain evidence="1">CButyricumLFYP62</strain>
    </source>
</reference>
<gene>
    <name evidence="1" type="ORF">CBLFYP62_01150</name>
</gene>
<organism evidence="1">
    <name type="scientific">Clostridium butyricum</name>
    <dbReference type="NCBI Taxonomy" id="1492"/>
    <lineage>
        <taxon>Bacteria</taxon>
        <taxon>Bacillati</taxon>
        <taxon>Bacillota</taxon>
        <taxon>Clostridia</taxon>
        <taxon>Eubacteriales</taxon>
        <taxon>Clostridiaceae</taxon>
        <taxon>Clostridium</taxon>
    </lineage>
</organism>
<dbReference type="RefSeq" id="WP_002582919.1">
    <property type="nucleotide sequence ID" value="NZ_CACRTU010000010.1"/>
</dbReference>
<accession>A0A6N3B062</accession>
<dbReference type="AlphaFoldDB" id="A0A6N3B062"/>
<sequence>MNKQKEEYYEKLKANKKRLEDKELLDIAEKCALDAINRELSNLDSEKFFEEVANNNGHIPKEDGFSRFIAK</sequence>
<name>A0A6N3B062_CLOBU</name>
<protein>
    <submittedName>
        <fullName evidence="1">Uncharacterized protein</fullName>
    </submittedName>
</protein>
<proteinExistence type="predicted"/>